<dbReference type="OrthoDB" id="16854at2759"/>
<evidence type="ECO:0000313" key="3">
    <source>
        <dbReference type="EMBL" id="KYQ90122.1"/>
    </source>
</evidence>
<organism evidence="3 4">
    <name type="scientific">Tieghemostelium lacteum</name>
    <name type="common">Slime mold</name>
    <name type="synonym">Dictyostelium lacteum</name>
    <dbReference type="NCBI Taxonomy" id="361077"/>
    <lineage>
        <taxon>Eukaryota</taxon>
        <taxon>Amoebozoa</taxon>
        <taxon>Evosea</taxon>
        <taxon>Eumycetozoa</taxon>
        <taxon>Dictyostelia</taxon>
        <taxon>Dictyosteliales</taxon>
        <taxon>Raperosteliaceae</taxon>
        <taxon>Tieghemostelium</taxon>
    </lineage>
</organism>
<comment type="caution">
    <text evidence="3">The sequence shown here is derived from an EMBL/GenBank/DDBJ whole genome shotgun (WGS) entry which is preliminary data.</text>
</comment>
<keyword evidence="1" id="KW-0175">Coiled coil</keyword>
<feature type="coiled-coil region" evidence="1">
    <location>
        <begin position="3"/>
        <end position="37"/>
    </location>
</feature>
<protein>
    <recommendedName>
        <fullName evidence="2">GRAM domain-containing protein</fullName>
    </recommendedName>
</protein>
<dbReference type="Gene3D" id="2.30.29.30">
    <property type="entry name" value="Pleckstrin-homology domain (PH domain)/Phosphotyrosine-binding domain (PTB)"/>
    <property type="match status" value="1"/>
</dbReference>
<dbReference type="InterPro" id="IPR011993">
    <property type="entry name" value="PH-like_dom_sf"/>
</dbReference>
<proteinExistence type="predicted"/>
<dbReference type="STRING" id="361077.A0A151Z842"/>
<name>A0A151Z842_TIELA</name>
<evidence type="ECO:0000259" key="2">
    <source>
        <dbReference type="SMART" id="SM00568"/>
    </source>
</evidence>
<dbReference type="EMBL" id="LODT01000037">
    <property type="protein sequence ID" value="KYQ90122.1"/>
    <property type="molecule type" value="Genomic_DNA"/>
</dbReference>
<dbReference type="Pfam" id="PF02893">
    <property type="entry name" value="GRAM"/>
    <property type="match status" value="1"/>
</dbReference>
<dbReference type="Proteomes" id="UP000076078">
    <property type="component" value="Unassembled WGS sequence"/>
</dbReference>
<reference evidence="3 4" key="1">
    <citation type="submission" date="2015-12" db="EMBL/GenBank/DDBJ databases">
        <title>Dictyostelia acquired genes for synthesis and detection of signals that induce cell-type specialization by lateral gene transfer from prokaryotes.</title>
        <authorList>
            <person name="Gloeckner G."/>
            <person name="Schaap P."/>
        </authorList>
    </citation>
    <scope>NUCLEOTIDE SEQUENCE [LARGE SCALE GENOMIC DNA]</scope>
    <source>
        <strain evidence="3 4">TK</strain>
    </source>
</reference>
<dbReference type="SMART" id="SM00568">
    <property type="entry name" value="GRAM"/>
    <property type="match status" value="1"/>
</dbReference>
<gene>
    <name evidence="3" type="ORF">DLAC_08706</name>
</gene>
<dbReference type="InParanoid" id="A0A151Z842"/>
<keyword evidence="4" id="KW-1185">Reference proteome</keyword>
<evidence type="ECO:0000256" key="1">
    <source>
        <dbReference type="SAM" id="Coils"/>
    </source>
</evidence>
<sequence length="244" mass="28084">MSSAQIINENNLLKEQVQSLKNEVQKSKLDMEILNQDRRMLYQETMTLKDEIVRLQATITRLEMMNDKYSKLVQQSNDKLQKTKTDQMAAIQSIRAMSNGEQDKEFRTKFGLPEGEFSIVSYSCTNEALQSGFLHITPLFICFEPHALGILNVITKSQENTISLSLKDIVSLNKVKAIKFLPGKGTCVEIKTRDGVVRLYKHFIKRKECLRNIYNQGLTIGHKIEMLRENEPDIEHLDDSKDDD</sequence>
<evidence type="ECO:0000313" key="4">
    <source>
        <dbReference type="Proteomes" id="UP000076078"/>
    </source>
</evidence>
<accession>A0A151Z842</accession>
<dbReference type="OMA" id="FLRRKEC"/>
<dbReference type="InterPro" id="IPR004182">
    <property type="entry name" value="GRAM"/>
</dbReference>
<dbReference type="AlphaFoldDB" id="A0A151Z842"/>
<feature type="domain" description="GRAM" evidence="2">
    <location>
        <begin position="104"/>
        <end position="176"/>
    </location>
</feature>